<dbReference type="Pfam" id="PF11127">
    <property type="entry name" value="YgaP-like_TM"/>
    <property type="match status" value="1"/>
</dbReference>
<evidence type="ECO:0000313" key="4">
    <source>
        <dbReference type="Proteomes" id="UP001200145"/>
    </source>
</evidence>
<evidence type="ECO:0000256" key="1">
    <source>
        <dbReference type="SAM" id="Phobius"/>
    </source>
</evidence>
<reference evidence="3 4" key="1">
    <citation type="submission" date="2022-01" db="EMBL/GenBank/DDBJ databases">
        <title>Flavihumibacter sp. nov., isolated from sediment of a river.</title>
        <authorList>
            <person name="Liu H."/>
        </authorList>
    </citation>
    <scope>NUCLEOTIDE SEQUENCE [LARGE SCALE GENOMIC DNA]</scope>
    <source>
        <strain evidence="3 4">RY-1</strain>
    </source>
</reference>
<dbReference type="EMBL" id="JAKEVY010000003">
    <property type="protein sequence ID" value="MCF1715550.1"/>
    <property type="molecule type" value="Genomic_DNA"/>
</dbReference>
<dbReference type="InterPro" id="IPR021309">
    <property type="entry name" value="YgaP-like_TM"/>
</dbReference>
<sequence length="69" mass="7264">MKKNMGGTDRLIRVLVAVVLGYLYFSGTVTGTLGLILAIVGGVFILTSLVGFCPLYTLLGLNTCPTKKA</sequence>
<dbReference type="Proteomes" id="UP001200145">
    <property type="component" value="Unassembled WGS sequence"/>
</dbReference>
<keyword evidence="1" id="KW-0812">Transmembrane</keyword>
<comment type="caution">
    <text evidence="3">The sequence shown here is derived from an EMBL/GenBank/DDBJ whole genome shotgun (WGS) entry which is preliminary data.</text>
</comment>
<feature type="transmembrane region" description="Helical" evidence="1">
    <location>
        <begin position="12"/>
        <end position="29"/>
    </location>
</feature>
<protein>
    <submittedName>
        <fullName evidence="3">DUF2892 domain-containing protein</fullName>
    </submittedName>
</protein>
<gene>
    <name evidence="3" type="ORF">L0U88_13010</name>
</gene>
<keyword evidence="1" id="KW-1133">Transmembrane helix</keyword>
<proteinExistence type="predicted"/>
<accession>A0ABS9BIX7</accession>
<evidence type="ECO:0000259" key="2">
    <source>
        <dbReference type="Pfam" id="PF11127"/>
    </source>
</evidence>
<evidence type="ECO:0000313" key="3">
    <source>
        <dbReference type="EMBL" id="MCF1715550.1"/>
    </source>
</evidence>
<keyword evidence="4" id="KW-1185">Reference proteome</keyword>
<feature type="transmembrane region" description="Helical" evidence="1">
    <location>
        <begin position="35"/>
        <end position="59"/>
    </location>
</feature>
<organism evidence="3 4">
    <name type="scientific">Flavihumibacter fluminis</name>
    <dbReference type="NCBI Taxonomy" id="2909236"/>
    <lineage>
        <taxon>Bacteria</taxon>
        <taxon>Pseudomonadati</taxon>
        <taxon>Bacteroidota</taxon>
        <taxon>Chitinophagia</taxon>
        <taxon>Chitinophagales</taxon>
        <taxon>Chitinophagaceae</taxon>
        <taxon>Flavihumibacter</taxon>
    </lineage>
</organism>
<name>A0ABS9BIX7_9BACT</name>
<dbReference type="RefSeq" id="WP_234866502.1">
    <property type="nucleotide sequence ID" value="NZ_JAKEVY010000003.1"/>
</dbReference>
<feature type="domain" description="Inner membrane protein YgaP-like transmembrane" evidence="2">
    <location>
        <begin position="1"/>
        <end position="67"/>
    </location>
</feature>
<keyword evidence="1" id="KW-0472">Membrane</keyword>